<comment type="caution">
    <text evidence="2">The sequence shown here is derived from an EMBL/GenBank/DDBJ whole genome shotgun (WGS) entry which is preliminary data.</text>
</comment>
<evidence type="ECO:0000313" key="3">
    <source>
        <dbReference type="Proteomes" id="UP001634394"/>
    </source>
</evidence>
<feature type="compositionally biased region" description="Polar residues" evidence="1">
    <location>
        <begin position="21"/>
        <end position="41"/>
    </location>
</feature>
<organism evidence="2 3">
    <name type="scientific">Sinanodonta woodiana</name>
    <name type="common">Chinese pond mussel</name>
    <name type="synonym">Anodonta woodiana</name>
    <dbReference type="NCBI Taxonomy" id="1069815"/>
    <lineage>
        <taxon>Eukaryota</taxon>
        <taxon>Metazoa</taxon>
        <taxon>Spiralia</taxon>
        <taxon>Lophotrochozoa</taxon>
        <taxon>Mollusca</taxon>
        <taxon>Bivalvia</taxon>
        <taxon>Autobranchia</taxon>
        <taxon>Heteroconchia</taxon>
        <taxon>Palaeoheterodonta</taxon>
        <taxon>Unionida</taxon>
        <taxon>Unionoidea</taxon>
        <taxon>Unionidae</taxon>
        <taxon>Unioninae</taxon>
        <taxon>Sinanodonta</taxon>
    </lineage>
</organism>
<dbReference type="AlphaFoldDB" id="A0ABD3THQ7"/>
<protein>
    <submittedName>
        <fullName evidence="2">Uncharacterized protein</fullName>
    </submittedName>
</protein>
<dbReference type="EMBL" id="JBJQND010000018">
    <property type="protein sequence ID" value="KAL3836584.1"/>
    <property type="molecule type" value="Genomic_DNA"/>
</dbReference>
<feature type="compositionally biased region" description="Low complexity" evidence="1">
    <location>
        <begin position="46"/>
        <end position="66"/>
    </location>
</feature>
<sequence length="66" mass="6652">TTTKPLSSTSLPRSSTGTSTVITPHTGTSTNPFSTLSTSGTADIGTPSTIRTSTSTMRTTTSTPST</sequence>
<accession>A0ABD3THQ7</accession>
<feature type="region of interest" description="Disordered" evidence="1">
    <location>
        <begin position="1"/>
        <end position="66"/>
    </location>
</feature>
<evidence type="ECO:0000256" key="1">
    <source>
        <dbReference type="SAM" id="MobiDB-lite"/>
    </source>
</evidence>
<evidence type="ECO:0000313" key="2">
    <source>
        <dbReference type="EMBL" id="KAL3836584.1"/>
    </source>
</evidence>
<proteinExistence type="predicted"/>
<dbReference type="Proteomes" id="UP001634394">
    <property type="component" value="Unassembled WGS sequence"/>
</dbReference>
<reference evidence="2 3" key="1">
    <citation type="submission" date="2024-11" db="EMBL/GenBank/DDBJ databases">
        <title>Chromosome-level genome assembly of the freshwater bivalve Anodonta woodiana.</title>
        <authorList>
            <person name="Chen X."/>
        </authorList>
    </citation>
    <scope>NUCLEOTIDE SEQUENCE [LARGE SCALE GENOMIC DNA]</scope>
    <source>
        <strain evidence="2">MN2024</strain>
        <tissue evidence="2">Gills</tissue>
    </source>
</reference>
<gene>
    <name evidence="2" type="ORF">ACJMK2_022006</name>
</gene>
<keyword evidence="3" id="KW-1185">Reference proteome</keyword>
<feature type="non-terminal residue" evidence="2">
    <location>
        <position position="1"/>
    </location>
</feature>
<name>A0ABD3THQ7_SINWO</name>
<feature type="non-terminal residue" evidence="2">
    <location>
        <position position="66"/>
    </location>
</feature>
<feature type="compositionally biased region" description="Low complexity" evidence="1">
    <location>
        <begin position="1"/>
        <end position="20"/>
    </location>
</feature>